<dbReference type="SMART" id="SM00115">
    <property type="entry name" value="CASc"/>
    <property type="match status" value="1"/>
</dbReference>
<dbReference type="Gene3D" id="3.40.50.1460">
    <property type="match status" value="1"/>
</dbReference>
<evidence type="ECO:0000256" key="6">
    <source>
        <dbReference type="ARBA" id="ARBA00023145"/>
    </source>
</evidence>
<evidence type="ECO:0000313" key="11">
    <source>
        <dbReference type="Proteomes" id="UP000075883"/>
    </source>
</evidence>
<dbReference type="Proteomes" id="UP000075883">
    <property type="component" value="Unassembled WGS sequence"/>
</dbReference>
<dbReference type="InterPro" id="IPR002398">
    <property type="entry name" value="Pept_C14"/>
</dbReference>
<evidence type="ECO:0000256" key="5">
    <source>
        <dbReference type="ARBA" id="ARBA00022807"/>
    </source>
</evidence>
<evidence type="ECO:0000259" key="8">
    <source>
        <dbReference type="PROSITE" id="PS50207"/>
    </source>
</evidence>
<dbReference type="EnsemblMetazoa" id="ACUA000784-RA">
    <property type="protein sequence ID" value="ACUA000784-PA"/>
    <property type="gene ID" value="ACUA000784"/>
</dbReference>
<dbReference type="GO" id="GO:0045751">
    <property type="term" value="P:negative regulation of Toll signaling pathway"/>
    <property type="evidence" value="ECO:0007669"/>
    <property type="project" value="UniProtKB-ARBA"/>
</dbReference>
<dbReference type="EMBL" id="AXCM01006279">
    <property type="status" value="NOT_ANNOTATED_CDS"/>
    <property type="molecule type" value="Genomic_DNA"/>
</dbReference>
<dbReference type="InterPro" id="IPR033139">
    <property type="entry name" value="Caspase_cys_AS"/>
</dbReference>
<feature type="domain" description="Caspase family p10" evidence="8">
    <location>
        <begin position="203"/>
        <end position="298"/>
    </location>
</feature>
<dbReference type="GO" id="GO:1990525">
    <property type="term" value="F:BIR domain binding"/>
    <property type="evidence" value="ECO:0007669"/>
    <property type="project" value="UniProtKB-ARBA"/>
</dbReference>
<dbReference type="Pfam" id="PF00656">
    <property type="entry name" value="Peptidase_C14"/>
    <property type="match status" value="1"/>
</dbReference>
<dbReference type="InterPro" id="IPR002138">
    <property type="entry name" value="Pept_C14_p10"/>
</dbReference>
<dbReference type="PROSITE" id="PS50207">
    <property type="entry name" value="CASPASE_P10"/>
    <property type="match status" value="1"/>
</dbReference>
<dbReference type="InterPro" id="IPR011600">
    <property type="entry name" value="Pept_C14_caspase"/>
</dbReference>
<dbReference type="PANTHER" id="PTHR10454:SF232">
    <property type="entry name" value="AT03047P-RELATED"/>
    <property type="match status" value="1"/>
</dbReference>
<dbReference type="FunFam" id="3.40.50.1460:FF:000001">
    <property type="entry name" value="Caspase-3 preproprotein"/>
    <property type="match status" value="1"/>
</dbReference>
<dbReference type="InterPro" id="IPR016129">
    <property type="entry name" value="Caspase_his_AS"/>
</dbReference>
<dbReference type="PRINTS" id="PR00376">
    <property type="entry name" value="IL1BCENZYME"/>
</dbReference>
<dbReference type="STRING" id="139723.A0A182LSD5"/>
<dbReference type="CDD" id="cd00032">
    <property type="entry name" value="CASc"/>
    <property type="match status" value="1"/>
</dbReference>
<dbReference type="PROSITE" id="PS50208">
    <property type="entry name" value="CASPASE_P20"/>
    <property type="match status" value="1"/>
</dbReference>
<keyword evidence="11" id="KW-1185">Reference proteome</keyword>
<dbReference type="GO" id="GO:0045476">
    <property type="term" value="P:nurse cell apoptotic process"/>
    <property type="evidence" value="ECO:0007669"/>
    <property type="project" value="UniProtKB-ARBA"/>
</dbReference>
<evidence type="ECO:0000256" key="7">
    <source>
        <dbReference type="RuleBase" id="RU003971"/>
    </source>
</evidence>
<dbReference type="PROSITE" id="PS01122">
    <property type="entry name" value="CASPASE_CYS"/>
    <property type="match status" value="1"/>
</dbReference>
<evidence type="ECO:0000313" key="10">
    <source>
        <dbReference type="EnsemblMetazoa" id="ACUA000784-PA"/>
    </source>
</evidence>
<dbReference type="PROSITE" id="PS01121">
    <property type="entry name" value="CASPASE_HIS"/>
    <property type="match status" value="1"/>
</dbReference>
<evidence type="ECO:0000256" key="3">
    <source>
        <dbReference type="ARBA" id="ARBA00022703"/>
    </source>
</evidence>
<dbReference type="InterPro" id="IPR029030">
    <property type="entry name" value="Caspase-like_dom_sf"/>
</dbReference>
<keyword evidence="3" id="KW-0053">Apoptosis</keyword>
<dbReference type="PANTHER" id="PTHR10454">
    <property type="entry name" value="CASPASE"/>
    <property type="match status" value="1"/>
</dbReference>
<keyword evidence="4" id="KW-0378">Hydrolase</keyword>
<evidence type="ECO:0008006" key="12">
    <source>
        <dbReference type="Google" id="ProtNLM"/>
    </source>
</evidence>
<comment type="similarity">
    <text evidence="1 7">Belongs to the peptidase C14A family.</text>
</comment>
<dbReference type="InterPro" id="IPR001309">
    <property type="entry name" value="Pept_C14_p20"/>
</dbReference>
<dbReference type="GO" id="GO:0006508">
    <property type="term" value="P:proteolysis"/>
    <property type="evidence" value="ECO:0007669"/>
    <property type="project" value="UniProtKB-KW"/>
</dbReference>
<dbReference type="VEuPathDB" id="VectorBase:ACUA000784"/>
<evidence type="ECO:0000256" key="1">
    <source>
        <dbReference type="ARBA" id="ARBA00010134"/>
    </source>
</evidence>
<reference evidence="10" key="2">
    <citation type="submission" date="2020-05" db="UniProtKB">
        <authorList>
            <consortium name="EnsemblMetazoa"/>
        </authorList>
    </citation>
    <scope>IDENTIFICATION</scope>
    <source>
        <strain evidence="10">A-37</strain>
    </source>
</reference>
<protein>
    <recommendedName>
        <fullName evidence="12">Caspase</fullName>
    </recommendedName>
</protein>
<keyword evidence="2" id="KW-0645">Protease</keyword>
<proteinExistence type="inferred from homology"/>
<dbReference type="GO" id="GO:0043525">
    <property type="term" value="P:positive regulation of neuron apoptotic process"/>
    <property type="evidence" value="ECO:0007669"/>
    <property type="project" value="TreeGrafter"/>
</dbReference>
<sequence>MERKNSAKPALARPDQLDAISVNVTSTVTELDAPPSPSHVSICSSIDVEIDRYDTNHPKRGIALIFNQVQFKSMSRRDSSDRDRDSMSSVLSRIGFDVRVFNDLKRKELLAELESVAAEDHSQNDCLVVVVMTHGKAKNHLYASDTCYKAKKLWEPFIGNECPSLRGKPKLFFIQACRGEKLDNGAIVRVRRMITEKSEKGEISYVIPTMADLLVMYSTYDGHYSWRNPDDGSWFIQSLSYELRANVHRLELLHILTAVSRRVAYEYQSNVPYNEKLNAKKQMPCIVSMLTKLLYFQQQQ</sequence>
<keyword evidence="6" id="KW-0865">Zymogen</keyword>
<dbReference type="SUPFAM" id="SSF52129">
    <property type="entry name" value="Caspase-like"/>
    <property type="match status" value="1"/>
</dbReference>
<accession>A0A182LSD5</accession>
<evidence type="ECO:0000256" key="4">
    <source>
        <dbReference type="ARBA" id="ARBA00022801"/>
    </source>
</evidence>
<dbReference type="GO" id="GO:0016322">
    <property type="term" value="P:neuron remodeling"/>
    <property type="evidence" value="ECO:0007669"/>
    <property type="project" value="UniProtKB-ARBA"/>
</dbReference>
<reference evidence="11" key="1">
    <citation type="submission" date="2013-09" db="EMBL/GenBank/DDBJ databases">
        <title>The Genome Sequence of Anopheles culicifacies species A.</title>
        <authorList>
            <consortium name="The Broad Institute Genomics Platform"/>
            <person name="Neafsey D.E."/>
            <person name="Besansky N."/>
            <person name="Howell P."/>
            <person name="Walton C."/>
            <person name="Young S.K."/>
            <person name="Zeng Q."/>
            <person name="Gargeya S."/>
            <person name="Fitzgerald M."/>
            <person name="Haas B."/>
            <person name="Abouelleil A."/>
            <person name="Allen A.W."/>
            <person name="Alvarado L."/>
            <person name="Arachchi H.M."/>
            <person name="Berlin A.M."/>
            <person name="Chapman S.B."/>
            <person name="Gainer-Dewar J."/>
            <person name="Goldberg J."/>
            <person name="Griggs A."/>
            <person name="Gujja S."/>
            <person name="Hansen M."/>
            <person name="Howarth C."/>
            <person name="Imamovic A."/>
            <person name="Ireland A."/>
            <person name="Larimer J."/>
            <person name="McCowan C."/>
            <person name="Murphy C."/>
            <person name="Pearson M."/>
            <person name="Poon T.W."/>
            <person name="Priest M."/>
            <person name="Roberts A."/>
            <person name="Saif S."/>
            <person name="Shea T."/>
            <person name="Sisk P."/>
            <person name="Sykes S."/>
            <person name="Wortman J."/>
            <person name="Nusbaum C."/>
            <person name="Birren B."/>
        </authorList>
    </citation>
    <scope>NUCLEOTIDE SEQUENCE [LARGE SCALE GENOMIC DNA]</scope>
    <source>
        <strain evidence="11">A-37</strain>
    </source>
</reference>
<dbReference type="GO" id="GO:0004197">
    <property type="term" value="F:cysteine-type endopeptidase activity"/>
    <property type="evidence" value="ECO:0007669"/>
    <property type="project" value="InterPro"/>
</dbReference>
<feature type="domain" description="Caspase family p20" evidence="9">
    <location>
        <begin position="59"/>
        <end position="181"/>
    </location>
</feature>
<evidence type="ECO:0000256" key="2">
    <source>
        <dbReference type="ARBA" id="ARBA00022670"/>
    </source>
</evidence>
<dbReference type="AlphaFoldDB" id="A0A182LSD5"/>
<name>A0A182LSD5_9DIPT</name>
<dbReference type="GO" id="GO:0005737">
    <property type="term" value="C:cytoplasm"/>
    <property type="evidence" value="ECO:0007669"/>
    <property type="project" value="TreeGrafter"/>
</dbReference>
<evidence type="ECO:0000259" key="9">
    <source>
        <dbReference type="PROSITE" id="PS50208"/>
    </source>
</evidence>
<dbReference type="InterPro" id="IPR015917">
    <property type="entry name" value="Pept_C14A"/>
</dbReference>
<organism evidence="10 11">
    <name type="scientific">Anopheles culicifacies</name>
    <dbReference type="NCBI Taxonomy" id="139723"/>
    <lineage>
        <taxon>Eukaryota</taxon>
        <taxon>Metazoa</taxon>
        <taxon>Ecdysozoa</taxon>
        <taxon>Arthropoda</taxon>
        <taxon>Hexapoda</taxon>
        <taxon>Insecta</taxon>
        <taxon>Pterygota</taxon>
        <taxon>Neoptera</taxon>
        <taxon>Endopterygota</taxon>
        <taxon>Diptera</taxon>
        <taxon>Nematocera</taxon>
        <taxon>Culicoidea</taxon>
        <taxon>Culicidae</taxon>
        <taxon>Anophelinae</taxon>
        <taxon>Anopheles</taxon>
        <taxon>culicifacies species complex</taxon>
    </lineage>
</organism>
<keyword evidence="5" id="KW-0788">Thiol protease</keyword>